<dbReference type="AlphaFoldDB" id="A0A9P6E8W6"/>
<organism evidence="2 3">
    <name type="scientific">Crepidotus variabilis</name>
    <dbReference type="NCBI Taxonomy" id="179855"/>
    <lineage>
        <taxon>Eukaryota</taxon>
        <taxon>Fungi</taxon>
        <taxon>Dikarya</taxon>
        <taxon>Basidiomycota</taxon>
        <taxon>Agaricomycotina</taxon>
        <taxon>Agaricomycetes</taxon>
        <taxon>Agaricomycetidae</taxon>
        <taxon>Agaricales</taxon>
        <taxon>Agaricineae</taxon>
        <taxon>Crepidotaceae</taxon>
        <taxon>Crepidotus</taxon>
    </lineage>
</organism>
<dbReference type="OrthoDB" id="3250324at2759"/>
<evidence type="ECO:0000313" key="2">
    <source>
        <dbReference type="EMBL" id="KAF9524607.1"/>
    </source>
</evidence>
<feature type="compositionally biased region" description="Polar residues" evidence="1">
    <location>
        <begin position="97"/>
        <end position="117"/>
    </location>
</feature>
<evidence type="ECO:0000313" key="3">
    <source>
        <dbReference type="Proteomes" id="UP000807306"/>
    </source>
</evidence>
<gene>
    <name evidence="2" type="ORF">CPB83DRAFT_860975</name>
</gene>
<feature type="region of interest" description="Disordered" evidence="1">
    <location>
        <begin position="97"/>
        <end position="140"/>
    </location>
</feature>
<accession>A0A9P6E8W6</accession>
<proteinExistence type="predicted"/>
<comment type="caution">
    <text evidence="2">The sequence shown here is derived from an EMBL/GenBank/DDBJ whole genome shotgun (WGS) entry which is preliminary data.</text>
</comment>
<name>A0A9P6E8W6_9AGAR</name>
<protein>
    <submittedName>
        <fullName evidence="2">Uncharacterized protein</fullName>
    </submittedName>
</protein>
<reference evidence="2" key="1">
    <citation type="submission" date="2020-11" db="EMBL/GenBank/DDBJ databases">
        <authorList>
            <consortium name="DOE Joint Genome Institute"/>
            <person name="Ahrendt S."/>
            <person name="Riley R."/>
            <person name="Andreopoulos W."/>
            <person name="Labutti K."/>
            <person name="Pangilinan J."/>
            <person name="Ruiz-Duenas F.J."/>
            <person name="Barrasa J.M."/>
            <person name="Sanchez-Garcia M."/>
            <person name="Camarero S."/>
            <person name="Miyauchi S."/>
            <person name="Serrano A."/>
            <person name="Linde D."/>
            <person name="Babiker R."/>
            <person name="Drula E."/>
            <person name="Ayuso-Fernandez I."/>
            <person name="Pacheco R."/>
            <person name="Padilla G."/>
            <person name="Ferreira P."/>
            <person name="Barriuso J."/>
            <person name="Kellner H."/>
            <person name="Castanera R."/>
            <person name="Alfaro M."/>
            <person name="Ramirez L."/>
            <person name="Pisabarro A.G."/>
            <person name="Kuo A."/>
            <person name="Tritt A."/>
            <person name="Lipzen A."/>
            <person name="He G."/>
            <person name="Yan M."/>
            <person name="Ng V."/>
            <person name="Cullen D."/>
            <person name="Martin F."/>
            <person name="Rosso M.-N."/>
            <person name="Henrissat B."/>
            <person name="Hibbett D."/>
            <person name="Martinez A.T."/>
            <person name="Grigoriev I.V."/>
        </authorList>
    </citation>
    <scope>NUCLEOTIDE SEQUENCE</scope>
    <source>
        <strain evidence="2">CBS 506.95</strain>
    </source>
</reference>
<sequence length="336" mass="38455">MSQEPHFPAFSNEHRPPFPRVNSESWSWPPPPSPYPQLYVPGPFPVFHEYHPLYGWWSHGPLHHPPFNPSFNVQQAFTGGTFYIPPQPPFQADANTEINPTSTPWTTLKRNTSTSSDTRNKRSRLSKTSEPLDIYAFGSPTRPEYTQVDEIDNARVAEPGTSQTGRGDYKSAASDVWYVLRPLTSDTMPERVPTKDETEYEVRIMCRPQTPFVGCKLCSDNGTWKTWRNSDGMTGTFRKHMFSKHREAFVSTVLDKGLKYSNELREEEDEDLDSETDPKEKFLSLLVRWIVADNQSVDVIESPEFRELLLYLGNGTISNKDLPHPDQLAELISDED</sequence>
<evidence type="ECO:0000256" key="1">
    <source>
        <dbReference type="SAM" id="MobiDB-lite"/>
    </source>
</evidence>
<dbReference type="EMBL" id="MU157896">
    <property type="protein sequence ID" value="KAF9524607.1"/>
    <property type="molecule type" value="Genomic_DNA"/>
</dbReference>
<dbReference type="Proteomes" id="UP000807306">
    <property type="component" value="Unassembled WGS sequence"/>
</dbReference>
<keyword evidence="3" id="KW-1185">Reference proteome</keyword>